<proteinExistence type="predicted"/>
<protein>
    <submittedName>
        <fullName evidence="1">Uncharacterized protein</fullName>
    </submittedName>
</protein>
<evidence type="ECO:0000313" key="1">
    <source>
        <dbReference type="EMBL" id="EMN88492.1"/>
    </source>
</evidence>
<name>M6QHU4_9LEPT</name>
<evidence type="ECO:0000313" key="2">
    <source>
        <dbReference type="Proteomes" id="UP000012118"/>
    </source>
</evidence>
<organism evidence="1 2">
    <name type="scientific">Leptospira weilii str. UI 13098</name>
    <dbReference type="NCBI Taxonomy" id="1088542"/>
    <lineage>
        <taxon>Bacteria</taxon>
        <taxon>Pseudomonadati</taxon>
        <taxon>Spirochaetota</taxon>
        <taxon>Spirochaetia</taxon>
        <taxon>Leptospirales</taxon>
        <taxon>Leptospiraceae</taxon>
        <taxon>Leptospira</taxon>
    </lineage>
</organism>
<comment type="caution">
    <text evidence="1">The sequence shown here is derived from an EMBL/GenBank/DDBJ whole genome shotgun (WGS) entry which is preliminary data.</text>
</comment>
<keyword evidence="2" id="KW-1185">Reference proteome</keyword>
<dbReference type="EMBL" id="AHNU02000081">
    <property type="protein sequence ID" value="EMN88492.1"/>
    <property type="molecule type" value="Genomic_DNA"/>
</dbReference>
<reference evidence="1 2" key="1">
    <citation type="submission" date="2013-01" db="EMBL/GenBank/DDBJ databases">
        <authorList>
            <person name="Harkins D.M."/>
            <person name="Durkin A.S."/>
            <person name="Brinkac L.M."/>
            <person name="Haft D.H."/>
            <person name="Selengut J.D."/>
            <person name="Sanka R."/>
            <person name="DePew J."/>
            <person name="Purushe J."/>
            <person name="Chanthongthip A."/>
            <person name="Lattana O."/>
            <person name="Phetsouvanh R."/>
            <person name="Newton P.N."/>
            <person name="Vinetz J.M."/>
            <person name="Sutton G.G."/>
            <person name="Nierman W.C."/>
            <person name="Fouts D.E."/>
        </authorList>
    </citation>
    <scope>NUCLEOTIDE SEQUENCE [LARGE SCALE GENOMIC DNA]</scope>
    <source>
        <strain evidence="1 2">UI 13098</strain>
    </source>
</reference>
<sequence>MVLFCTLHRLFNALWEFNLFLFGAPPTGPGRIESAPIR</sequence>
<dbReference type="Proteomes" id="UP000012118">
    <property type="component" value="Unassembled WGS sequence"/>
</dbReference>
<gene>
    <name evidence="1" type="ORF">LEP1GSC108_2145</name>
</gene>
<dbReference type="AlphaFoldDB" id="M6QHU4"/>
<accession>M6QHU4</accession>